<keyword evidence="1" id="KW-1133">Transmembrane helix</keyword>
<accession>A0A0D6JUF8</accession>
<feature type="domain" description="DUF8153" evidence="2">
    <location>
        <begin position="20"/>
        <end position="112"/>
    </location>
</feature>
<dbReference type="AlphaFoldDB" id="A0A0D6JUF8"/>
<evidence type="ECO:0000313" key="3">
    <source>
        <dbReference type="EMBL" id="CQR52151.1"/>
    </source>
</evidence>
<dbReference type="RefSeq" id="WP_089780337.1">
    <property type="nucleotide sequence ID" value="NZ_CABLRR010000003.1"/>
</dbReference>
<dbReference type="OrthoDB" id="291868at2157"/>
<keyword evidence="1" id="KW-0472">Membrane</keyword>
<reference evidence="4" key="1">
    <citation type="submission" date="2015-03" db="EMBL/GenBank/DDBJ databases">
        <authorList>
            <person name="Urmite Genomes"/>
        </authorList>
    </citation>
    <scope>NUCLEOTIDE SEQUENCE [LARGE SCALE GENOMIC DNA]</scope>
    <source>
        <strain evidence="4">Arc-Hr</strain>
    </source>
</reference>
<evidence type="ECO:0000256" key="1">
    <source>
        <dbReference type="SAM" id="Phobius"/>
    </source>
</evidence>
<dbReference type="InterPro" id="IPR058466">
    <property type="entry name" value="DUF8153"/>
</dbReference>
<dbReference type="EMBL" id="CSTE01000003">
    <property type="protein sequence ID" value="CQR52151.1"/>
    <property type="molecule type" value="Genomic_DNA"/>
</dbReference>
<protein>
    <recommendedName>
        <fullName evidence="2">DUF8153 domain-containing protein</fullName>
    </recommendedName>
</protein>
<feature type="transmembrane region" description="Helical" evidence="1">
    <location>
        <begin position="34"/>
        <end position="50"/>
    </location>
</feature>
<evidence type="ECO:0000259" key="2">
    <source>
        <dbReference type="Pfam" id="PF26480"/>
    </source>
</evidence>
<feature type="transmembrane region" description="Helical" evidence="1">
    <location>
        <begin position="71"/>
        <end position="101"/>
    </location>
</feature>
<organism evidence="3 4">
    <name type="scientific">Haloferax massiliensis</name>
    <dbReference type="NCBI Taxonomy" id="1476858"/>
    <lineage>
        <taxon>Archaea</taxon>
        <taxon>Methanobacteriati</taxon>
        <taxon>Methanobacteriota</taxon>
        <taxon>Stenosarchaea group</taxon>
        <taxon>Halobacteria</taxon>
        <taxon>Halobacteriales</taxon>
        <taxon>Haloferacaceae</taxon>
        <taxon>Haloferax</taxon>
    </lineage>
</organism>
<name>A0A0D6JUF8_9EURY</name>
<gene>
    <name evidence="3" type="ORF">BN996_03005</name>
</gene>
<evidence type="ECO:0000313" key="4">
    <source>
        <dbReference type="Proteomes" id="UP000198902"/>
    </source>
</evidence>
<dbReference type="Pfam" id="PF26480">
    <property type="entry name" value="DUF8153"/>
    <property type="match status" value="1"/>
</dbReference>
<keyword evidence="1" id="KW-0812">Transmembrane</keyword>
<keyword evidence="4" id="KW-1185">Reference proteome</keyword>
<proteinExistence type="predicted"/>
<dbReference type="Proteomes" id="UP000198902">
    <property type="component" value="Unassembled WGS sequence"/>
</dbReference>
<sequence length="115" mass="11997">MRPFIRYLASLVVGLVVAGVAVSAADAPGLLPVAIAPLYAATTALVLRHRDGWGRLFRFGDQRWSDRKRGALGGGICAISFSLLLSLSVPAGITGIGLMLFGQALTVADYESLPG</sequence>